<proteinExistence type="predicted"/>
<name>A0A4Z1KV03_9HELO</name>
<sequence length="176" mass="20229">MSHRSGHQNVNIEERRSGASQATSIDPKKLECYSLSPGNHYTLERYSSKHKMESLRGTKYYVCQLSDNCKSRPRDSLKDLEEHVQSQHMEPLCGFIGRRLARQDHVDMSQCHEGSERRRRRKEGLTSRTNAEEQKRFKDGERRRAKYEEEDRLRMSGNGKSAATSGSLGSGGKRRA</sequence>
<dbReference type="OrthoDB" id="3537772at2759"/>
<gene>
    <name evidence="2" type="ORF">BPOR_0169g00100</name>
</gene>
<accession>A0A4Z1KV03</accession>
<dbReference type="AlphaFoldDB" id="A0A4Z1KV03"/>
<feature type="compositionally biased region" description="Basic and acidic residues" evidence="1">
    <location>
        <begin position="130"/>
        <end position="154"/>
    </location>
</feature>
<reference evidence="2 3" key="1">
    <citation type="submission" date="2017-12" db="EMBL/GenBank/DDBJ databases">
        <title>Comparative genomics of Botrytis spp.</title>
        <authorList>
            <person name="Valero-Jimenez C.A."/>
            <person name="Tapia P."/>
            <person name="Veloso J."/>
            <person name="Silva-Moreno E."/>
            <person name="Staats M."/>
            <person name="Valdes J.H."/>
            <person name="Van Kan J.A.L."/>
        </authorList>
    </citation>
    <scope>NUCLEOTIDE SEQUENCE [LARGE SCALE GENOMIC DNA]</scope>
    <source>
        <strain evidence="2 3">MUCL3349</strain>
    </source>
</reference>
<protein>
    <submittedName>
        <fullName evidence="2">Uncharacterized protein</fullName>
    </submittedName>
</protein>
<comment type="caution">
    <text evidence="2">The sequence shown here is derived from an EMBL/GenBank/DDBJ whole genome shotgun (WGS) entry which is preliminary data.</text>
</comment>
<keyword evidence="3" id="KW-1185">Reference proteome</keyword>
<feature type="region of interest" description="Disordered" evidence="1">
    <location>
        <begin position="107"/>
        <end position="176"/>
    </location>
</feature>
<dbReference type="EMBL" id="PQXO01000169">
    <property type="protein sequence ID" value="TGO88331.1"/>
    <property type="molecule type" value="Genomic_DNA"/>
</dbReference>
<evidence type="ECO:0000313" key="2">
    <source>
        <dbReference type="EMBL" id="TGO88331.1"/>
    </source>
</evidence>
<feature type="region of interest" description="Disordered" evidence="1">
    <location>
        <begin position="1"/>
        <end position="25"/>
    </location>
</feature>
<dbReference type="Proteomes" id="UP000297280">
    <property type="component" value="Unassembled WGS sequence"/>
</dbReference>
<evidence type="ECO:0000256" key="1">
    <source>
        <dbReference type="SAM" id="MobiDB-lite"/>
    </source>
</evidence>
<evidence type="ECO:0000313" key="3">
    <source>
        <dbReference type="Proteomes" id="UP000297280"/>
    </source>
</evidence>
<organism evidence="2 3">
    <name type="scientific">Botrytis porri</name>
    <dbReference type="NCBI Taxonomy" id="87229"/>
    <lineage>
        <taxon>Eukaryota</taxon>
        <taxon>Fungi</taxon>
        <taxon>Dikarya</taxon>
        <taxon>Ascomycota</taxon>
        <taxon>Pezizomycotina</taxon>
        <taxon>Leotiomycetes</taxon>
        <taxon>Helotiales</taxon>
        <taxon>Sclerotiniaceae</taxon>
        <taxon>Botrytis</taxon>
    </lineage>
</organism>